<dbReference type="STRING" id="294935.ATN88_10025"/>
<comment type="caution">
    <text evidence="3">The sequence shown here is derived from an EMBL/GenBank/DDBJ whole genome shotgun (WGS) entry which is preliminary data.</text>
</comment>
<dbReference type="InterPro" id="IPR002545">
    <property type="entry name" value="CheW-lke_dom"/>
</dbReference>
<organism evidence="3 4">
    <name type="scientific">Enterovibrio coralii</name>
    <dbReference type="NCBI Taxonomy" id="294935"/>
    <lineage>
        <taxon>Bacteria</taxon>
        <taxon>Pseudomonadati</taxon>
        <taxon>Pseudomonadota</taxon>
        <taxon>Gammaproteobacteria</taxon>
        <taxon>Vibrionales</taxon>
        <taxon>Vibrionaceae</taxon>
        <taxon>Enterovibrio</taxon>
    </lineage>
</organism>
<dbReference type="InterPro" id="IPR036061">
    <property type="entry name" value="CheW-like_dom_sf"/>
</dbReference>
<dbReference type="CDD" id="cd00732">
    <property type="entry name" value="CheW"/>
    <property type="match status" value="1"/>
</dbReference>
<dbReference type="EMBL" id="LNTY01000025">
    <property type="protein sequence ID" value="KXF82440.1"/>
    <property type="molecule type" value="Genomic_DNA"/>
</dbReference>
<keyword evidence="4" id="KW-1185">Reference proteome</keyword>
<evidence type="ECO:0000313" key="4">
    <source>
        <dbReference type="Proteomes" id="UP000070529"/>
    </source>
</evidence>
<dbReference type="PANTHER" id="PTHR22617:SF23">
    <property type="entry name" value="CHEMOTAXIS PROTEIN CHEW"/>
    <property type="match status" value="1"/>
</dbReference>
<gene>
    <name evidence="3" type="ORF">ATN88_10025</name>
</gene>
<evidence type="ECO:0000256" key="1">
    <source>
        <dbReference type="SAM" id="MobiDB-lite"/>
    </source>
</evidence>
<dbReference type="RefSeq" id="WP_067414021.1">
    <property type="nucleotide sequence ID" value="NZ_LNTY01000025.1"/>
</dbReference>
<reference evidence="3 4" key="1">
    <citation type="submission" date="2015-11" db="EMBL/GenBank/DDBJ databases">
        <title>Genomic Taxonomy of the Vibrionaceae.</title>
        <authorList>
            <person name="Gomez-Gil B."/>
            <person name="Enciso-Ibarra J."/>
        </authorList>
    </citation>
    <scope>NUCLEOTIDE SEQUENCE [LARGE SCALE GENOMIC DNA]</scope>
    <source>
        <strain evidence="3 4">CAIM 912</strain>
    </source>
</reference>
<evidence type="ECO:0000313" key="3">
    <source>
        <dbReference type="EMBL" id="KXF82440.1"/>
    </source>
</evidence>
<sequence length="190" mass="21033">MSMAAGHQPKFHTPVSTSATHGDTKKRRNQKNLIFSLDNEQYGIPLSSVKEVIGMVNVTPIPHVPSFFKGLLNLRGRIISVIDLRLKLGLEEKPYEPKKTSIIISDVNALTIGTIVDDVNEVVGFDEEQIEQNLDIANSIKRDYISGVAKASNNLVLLLDIQKVLDPDELEIVHQHAQSSLKNNNDSQEG</sequence>
<dbReference type="Gene3D" id="2.40.50.180">
    <property type="entry name" value="CheA-289, Domain 4"/>
    <property type="match status" value="1"/>
</dbReference>
<dbReference type="SMART" id="SM00260">
    <property type="entry name" value="CheW"/>
    <property type="match status" value="1"/>
</dbReference>
<dbReference type="PROSITE" id="PS50851">
    <property type="entry name" value="CHEW"/>
    <property type="match status" value="1"/>
</dbReference>
<dbReference type="Gene3D" id="2.30.30.40">
    <property type="entry name" value="SH3 Domains"/>
    <property type="match status" value="1"/>
</dbReference>
<dbReference type="PANTHER" id="PTHR22617">
    <property type="entry name" value="CHEMOTAXIS SENSOR HISTIDINE KINASE-RELATED"/>
    <property type="match status" value="1"/>
</dbReference>
<dbReference type="GO" id="GO:0007165">
    <property type="term" value="P:signal transduction"/>
    <property type="evidence" value="ECO:0007669"/>
    <property type="project" value="InterPro"/>
</dbReference>
<dbReference type="GO" id="GO:0006935">
    <property type="term" value="P:chemotaxis"/>
    <property type="evidence" value="ECO:0007669"/>
    <property type="project" value="InterPro"/>
</dbReference>
<dbReference type="SUPFAM" id="SSF50341">
    <property type="entry name" value="CheW-like"/>
    <property type="match status" value="1"/>
</dbReference>
<dbReference type="AlphaFoldDB" id="A0A135IAG3"/>
<feature type="domain" description="CheW-like" evidence="2">
    <location>
        <begin position="29"/>
        <end position="170"/>
    </location>
</feature>
<dbReference type="Proteomes" id="UP000070529">
    <property type="component" value="Unassembled WGS sequence"/>
</dbReference>
<protein>
    <submittedName>
        <fullName evidence="3">Chemotaxis protein CheW</fullName>
    </submittedName>
</protein>
<name>A0A135IAG3_9GAMM</name>
<dbReference type="Pfam" id="PF01584">
    <property type="entry name" value="CheW"/>
    <property type="match status" value="1"/>
</dbReference>
<dbReference type="OrthoDB" id="9790406at2"/>
<feature type="region of interest" description="Disordered" evidence="1">
    <location>
        <begin position="1"/>
        <end position="27"/>
    </location>
</feature>
<dbReference type="InterPro" id="IPR039315">
    <property type="entry name" value="CheW"/>
</dbReference>
<proteinExistence type="predicted"/>
<dbReference type="GO" id="GO:0005829">
    <property type="term" value="C:cytosol"/>
    <property type="evidence" value="ECO:0007669"/>
    <property type="project" value="TreeGrafter"/>
</dbReference>
<accession>A0A135IAG3</accession>
<evidence type="ECO:0000259" key="2">
    <source>
        <dbReference type="PROSITE" id="PS50851"/>
    </source>
</evidence>